<reference evidence="7 8" key="1">
    <citation type="submission" date="2024-03" db="EMBL/GenBank/DDBJ databases">
        <title>High-quality draft genome sequence of Oceanobacter sp. wDCs-4.</title>
        <authorList>
            <person name="Dong C."/>
        </authorList>
    </citation>
    <scope>NUCLEOTIDE SEQUENCE [LARGE SCALE GENOMIC DNA]</scope>
    <source>
        <strain evidence="8">wDCs-4</strain>
    </source>
</reference>
<dbReference type="RefSeq" id="WP_416207270.1">
    <property type="nucleotide sequence ID" value="NZ_JBBKTX010000030.1"/>
</dbReference>
<feature type="chain" id="PRO_5046835086" evidence="5">
    <location>
        <begin position="20"/>
        <end position="435"/>
    </location>
</feature>
<keyword evidence="1 4" id="KW-0349">Heme</keyword>
<feature type="signal peptide" evidence="5">
    <location>
        <begin position="1"/>
        <end position="19"/>
    </location>
</feature>
<evidence type="ECO:0000313" key="8">
    <source>
        <dbReference type="Proteomes" id="UP001620597"/>
    </source>
</evidence>
<protein>
    <submittedName>
        <fullName evidence="7">C-type cytochrome</fullName>
    </submittedName>
</protein>
<keyword evidence="3 4" id="KW-0408">Iron</keyword>
<keyword evidence="5" id="KW-0732">Signal</keyword>
<proteinExistence type="predicted"/>
<gene>
    <name evidence="7" type="ORF">WG929_18495</name>
</gene>
<dbReference type="Proteomes" id="UP001620597">
    <property type="component" value="Unassembled WGS sequence"/>
</dbReference>
<dbReference type="PANTHER" id="PTHR47197:SF3">
    <property type="entry name" value="DIHYDRO-HEME D1 DEHYDROGENASE"/>
    <property type="match status" value="1"/>
</dbReference>
<dbReference type="InterPro" id="IPR011045">
    <property type="entry name" value="N2O_reductase_N"/>
</dbReference>
<evidence type="ECO:0000256" key="5">
    <source>
        <dbReference type="SAM" id="SignalP"/>
    </source>
</evidence>
<dbReference type="PANTHER" id="PTHR47197">
    <property type="entry name" value="PROTEIN NIRF"/>
    <property type="match status" value="1"/>
</dbReference>
<dbReference type="InterPro" id="IPR036909">
    <property type="entry name" value="Cyt_c-like_dom_sf"/>
</dbReference>
<dbReference type="EMBL" id="JBBKTX010000030">
    <property type="protein sequence ID" value="MFK4754401.1"/>
    <property type="molecule type" value="Genomic_DNA"/>
</dbReference>
<dbReference type="InterPro" id="IPR009056">
    <property type="entry name" value="Cyt_c-like_dom"/>
</dbReference>
<dbReference type="NCBIfam" id="TIGR02276">
    <property type="entry name" value="beta_rpt_yvtn"/>
    <property type="match status" value="1"/>
</dbReference>
<evidence type="ECO:0000256" key="2">
    <source>
        <dbReference type="ARBA" id="ARBA00022723"/>
    </source>
</evidence>
<evidence type="ECO:0000256" key="4">
    <source>
        <dbReference type="PROSITE-ProRule" id="PRU00433"/>
    </source>
</evidence>
<feature type="domain" description="Cytochrome c" evidence="6">
    <location>
        <begin position="35"/>
        <end position="118"/>
    </location>
</feature>
<evidence type="ECO:0000256" key="3">
    <source>
        <dbReference type="ARBA" id="ARBA00023004"/>
    </source>
</evidence>
<dbReference type="InterPro" id="IPR015943">
    <property type="entry name" value="WD40/YVTN_repeat-like_dom_sf"/>
</dbReference>
<keyword evidence="2 4" id="KW-0479">Metal-binding</keyword>
<dbReference type="Gene3D" id="1.10.760.10">
    <property type="entry name" value="Cytochrome c-like domain"/>
    <property type="match status" value="1"/>
</dbReference>
<dbReference type="InterPro" id="IPR011964">
    <property type="entry name" value="YVTN_b-propeller_repeat"/>
</dbReference>
<evidence type="ECO:0000313" key="7">
    <source>
        <dbReference type="EMBL" id="MFK4754401.1"/>
    </source>
</evidence>
<sequence length="435" mass="46202">MKSALSLLCLSLIIPLAAAATATEQTTTEQTTTEQTATEKQAARAPQKAAVCFGCHGSDGFGLGQEYPNLAGQSQWYLQKQLLAFRSGERQDPTMKVMAATLTDTDINELSHWFAGLGPRADRQTADPTNKPGAPSSTAAISQYFSGHLFATMKAGATIHDLPHNTVWAGGPDMLYNALSPDQKLLLATSPSTNTVYIFDAQTGQQRAIVNVGKAPKGVKITPDGKLAYVSNEGGASVSVIDLGTHQVIDTIKVEEAPHNVRFNRSGTLAYVTLQGGAGIGVINTSTRKQTKVIPVPGITGPHNIDLSADEKIAYVRDFVHHVAVLDLVKEKVLKVITVGNGHGGIDVSPDGSVIATAAIGDNIISIIDPISWKSTNVIVGNGPHGIRTSADSRWIYVTLTKENRIAIVDAKTRQVVAKIDVGQFPFWLALPGNI</sequence>
<organism evidence="7 8">
    <name type="scientific">Oceanobacter antarcticus</name>
    <dbReference type="NCBI Taxonomy" id="3133425"/>
    <lineage>
        <taxon>Bacteria</taxon>
        <taxon>Pseudomonadati</taxon>
        <taxon>Pseudomonadota</taxon>
        <taxon>Gammaproteobacteria</taxon>
        <taxon>Oceanospirillales</taxon>
        <taxon>Oceanospirillaceae</taxon>
        <taxon>Oceanobacter</taxon>
    </lineage>
</organism>
<dbReference type="Gene3D" id="2.130.10.10">
    <property type="entry name" value="YVTN repeat-like/Quinoprotein amine dehydrogenase"/>
    <property type="match status" value="2"/>
</dbReference>
<dbReference type="PROSITE" id="PS51007">
    <property type="entry name" value="CYTC"/>
    <property type="match status" value="1"/>
</dbReference>
<evidence type="ECO:0000259" key="6">
    <source>
        <dbReference type="PROSITE" id="PS51007"/>
    </source>
</evidence>
<name>A0ABW8NNG4_9GAMM</name>
<keyword evidence="8" id="KW-1185">Reference proteome</keyword>
<comment type="caution">
    <text evidence="7">The sequence shown here is derived from an EMBL/GenBank/DDBJ whole genome shotgun (WGS) entry which is preliminary data.</text>
</comment>
<dbReference type="SUPFAM" id="SSF50974">
    <property type="entry name" value="Nitrous oxide reductase, N-terminal domain"/>
    <property type="match status" value="1"/>
</dbReference>
<dbReference type="Pfam" id="PF00034">
    <property type="entry name" value="Cytochrom_C"/>
    <property type="match status" value="1"/>
</dbReference>
<accession>A0ABW8NNG4</accession>
<dbReference type="InterPro" id="IPR051200">
    <property type="entry name" value="Host-pathogen_enzymatic-act"/>
</dbReference>
<evidence type="ECO:0000256" key="1">
    <source>
        <dbReference type="ARBA" id="ARBA00022617"/>
    </source>
</evidence>
<dbReference type="SUPFAM" id="SSF46626">
    <property type="entry name" value="Cytochrome c"/>
    <property type="match status" value="1"/>
</dbReference>